<proteinExistence type="predicted"/>
<reference evidence="1 2" key="1">
    <citation type="submission" date="2014-07" db="EMBL/GenBank/DDBJ databases">
        <title>Genome of Chryseobacterium soli DSM 19298.</title>
        <authorList>
            <person name="Stropko S.J."/>
            <person name="Pipes S.E."/>
            <person name="Newman J."/>
        </authorList>
    </citation>
    <scope>NUCLEOTIDE SEQUENCE [LARGE SCALE GENOMIC DNA]</scope>
    <source>
        <strain evidence="1 2">DSM 19298</strain>
    </source>
</reference>
<name>A0A085ZUV3_9FLAO</name>
<sequence length="120" mass="13763">MKSTILLFFFIIYGCQTNNAIVSSKPINITRTIVSFKENNEVNILIADNNDIIEVFKENTSNNCKKIKLGKSYSLEIIPVSDLIQHGVESPNEYILNDSTIIKYNHYYTLEKNQNICIVK</sequence>
<dbReference type="OrthoDB" id="1270035at2"/>
<dbReference type="AlphaFoldDB" id="A0A085ZUV3"/>
<dbReference type="STRING" id="445961.IW15_22735"/>
<dbReference type="RefSeq" id="WP_034715736.1">
    <property type="nucleotide sequence ID" value="NZ_JPRH01000024.1"/>
</dbReference>
<gene>
    <name evidence="1" type="ORF">IW15_22735</name>
</gene>
<evidence type="ECO:0000313" key="2">
    <source>
        <dbReference type="Proteomes" id="UP000028705"/>
    </source>
</evidence>
<comment type="caution">
    <text evidence="1">The sequence shown here is derived from an EMBL/GenBank/DDBJ whole genome shotgun (WGS) entry which is preliminary data.</text>
</comment>
<evidence type="ECO:0000313" key="1">
    <source>
        <dbReference type="EMBL" id="KFF08217.1"/>
    </source>
</evidence>
<dbReference type="EMBL" id="JPRH01000024">
    <property type="protein sequence ID" value="KFF08217.1"/>
    <property type="molecule type" value="Genomic_DNA"/>
</dbReference>
<dbReference type="PROSITE" id="PS51257">
    <property type="entry name" value="PROKAR_LIPOPROTEIN"/>
    <property type="match status" value="1"/>
</dbReference>
<accession>A0A085ZUV3</accession>
<dbReference type="Proteomes" id="UP000028705">
    <property type="component" value="Unassembled WGS sequence"/>
</dbReference>
<dbReference type="eggNOG" id="ENOG50311RW">
    <property type="taxonomic scope" value="Bacteria"/>
</dbReference>
<keyword evidence="2" id="KW-1185">Reference proteome</keyword>
<evidence type="ECO:0008006" key="3">
    <source>
        <dbReference type="Google" id="ProtNLM"/>
    </source>
</evidence>
<organism evidence="1 2">
    <name type="scientific">Chryseobacterium soli</name>
    <dbReference type="NCBI Taxonomy" id="445961"/>
    <lineage>
        <taxon>Bacteria</taxon>
        <taxon>Pseudomonadati</taxon>
        <taxon>Bacteroidota</taxon>
        <taxon>Flavobacteriia</taxon>
        <taxon>Flavobacteriales</taxon>
        <taxon>Weeksellaceae</taxon>
        <taxon>Chryseobacterium group</taxon>
        <taxon>Chryseobacterium</taxon>
    </lineage>
</organism>
<protein>
    <recommendedName>
        <fullName evidence="3">Lipoprotein</fullName>
    </recommendedName>
</protein>